<dbReference type="Proteomes" id="UP000053745">
    <property type="component" value="Unassembled WGS sequence"/>
</dbReference>
<organism evidence="3 4">
    <name type="scientific">Cathartes aura</name>
    <name type="common">Turkey vulture</name>
    <name type="synonym">Vultur aura</name>
    <dbReference type="NCBI Taxonomy" id="43455"/>
    <lineage>
        <taxon>Eukaryota</taxon>
        <taxon>Metazoa</taxon>
        <taxon>Chordata</taxon>
        <taxon>Craniata</taxon>
        <taxon>Vertebrata</taxon>
        <taxon>Euteleostomi</taxon>
        <taxon>Archelosauria</taxon>
        <taxon>Archosauria</taxon>
        <taxon>Dinosauria</taxon>
        <taxon>Saurischia</taxon>
        <taxon>Theropoda</taxon>
        <taxon>Coelurosauria</taxon>
        <taxon>Aves</taxon>
        <taxon>Neognathae</taxon>
        <taxon>Neoaves</taxon>
        <taxon>Telluraves</taxon>
        <taxon>Accipitrimorphae</taxon>
        <taxon>Accipitriformes</taxon>
        <taxon>Cathartidae</taxon>
        <taxon>Cathartes</taxon>
    </lineage>
</organism>
<keyword evidence="1 2" id="KW-0175">Coiled coil</keyword>
<dbReference type="OrthoDB" id="5984396at2759"/>
<dbReference type="PANTHER" id="PTHR46292">
    <property type="entry name" value="COILED-COIL DOMAIN-CONTAINING PROTEIN 102A"/>
    <property type="match status" value="1"/>
</dbReference>
<sequence length="306" mass="35706">MNLDSVQKLVEDTQVFGTQPRQPYKLAGGCQSGGHLYNSNLLSQSFYPYSSHHPYMHMNYSSDWEIFEAVKIQELEEVKARAAQMEKTMRWWSDCTANWREKWSKVRGERNKAQEEARQLRIKLDSVVKELSMLKKINQDLVSEKENLENVTAWKTAFSCSEISYIKKDLNQLTFLEQEPVKETSKPNNIPGAEDTKKDVEVIKDQSNHNKQITPKPPDSFPNGVPSICLEEPKKSLDSTAKTTENDLIHVSVLHLHLAGMQKILQKEREMNVFLEKEMEKIENELFLWKWKYEELRQTKLESLKQ</sequence>
<dbReference type="AlphaFoldDB" id="A0A091LTP4"/>
<reference evidence="3 4" key="1">
    <citation type="submission" date="2014-04" db="EMBL/GenBank/DDBJ databases">
        <title>Genome evolution of avian class.</title>
        <authorList>
            <person name="Zhang G."/>
            <person name="Li C."/>
        </authorList>
    </citation>
    <scope>NUCLEOTIDE SEQUENCE [LARGE SCALE GENOMIC DNA]</scope>
    <source>
        <strain evidence="3">BGI_N323</strain>
    </source>
</reference>
<proteinExistence type="predicted"/>
<feature type="coiled-coil region" evidence="2">
    <location>
        <begin position="110"/>
        <end position="151"/>
    </location>
</feature>
<evidence type="ECO:0000256" key="2">
    <source>
        <dbReference type="SAM" id="Coils"/>
    </source>
</evidence>
<dbReference type="PANTHER" id="PTHR46292:SF2">
    <property type="entry name" value="COILED-COIL DOMAIN-CONTAINING PROTEIN 102B"/>
    <property type="match status" value="1"/>
</dbReference>
<protein>
    <submittedName>
        <fullName evidence="3">Coiled-coil domain-containing protein 102B</fullName>
    </submittedName>
</protein>
<evidence type="ECO:0000256" key="1">
    <source>
        <dbReference type="ARBA" id="ARBA00023054"/>
    </source>
</evidence>
<feature type="non-terminal residue" evidence="3">
    <location>
        <position position="306"/>
    </location>
</feature>
<name>A0A091LTP4_CATAU</name>
<accession>A0A091LTP4</accession>
<evidence type="ECO:0000313" key="4">
    <source>
        <dbReference type="Proteomes" id="UP000053745"/>
    </source>
</evidence>
<keyword evidence="4" id="KW-1185">Reference proteome</keyword>
<dbReference type="EMBL" id="KL291782">
    <property type="protein sequence ID" value="KFP49686.1"/>
    <property type="molecule type" value="Genomic_DNA"/>
</dbReference>
<evidence type="ECO:0000313" key="3">
    <source>
        <dbReference type="EMBL" id="KFP49686.1"/>
    </source>
</evidence>
<gene>
    <name evidence="3" type="ORF">N323_08749</name>
</gene>